<dbReference type="InterPro" id="IPR035906">
    <property type="entry name" value="MetI-like_sf"/>
</dbReference>
<evidence type="ECO:0000313" key="10">
    <source>
        <dbReference type="Proteomes" id="UP000626244"/>
    </source>
</evidence>
<evidence type="ECO:0000256" key="3">
    <source>
        <dbReference type="ARBA" id="ARBA00022475"/>
    </source>
</evidence>
<feature type="transmembrane region" description="Helical" evidence="7">
    <location>
        <begin position="120"/>
        <end position="144"/>
    </location>
</feature>
<dbReference type="Proteomes" id="UP000626244">
    <property type="component" value="Unassembled WGS sequence"/>
</dbReference>
<keyword evidence="5 7" id="KW-1133">Transmembrane helix</keyword>
<evidence type="ECO:0000256" key="4">
    <source>
        <dbReference type="ARBA" id="ARBA00022692"/>
    </source>
</evidence>
<feature type="transmembrane region" description="Helical" evidence="7">
    <location>
        <begin position="262"/>
        <end position="285"/>
    </location>
</feature>
<organism evidence="9 10">
    <name type="scientific">Gottfriedia solisilvae</name>
    <dbReference type="NCBI Taxonomy" id="1516104"/>
    <lineage>
        <taxon>Bacteria</taxon>
        <taxon>Bacillati</taxon>
        <taxon>Bacillota</taxon>
        <taxon>Bacilli</taxon>
        <taxon>Bacillales</taxon>
        <taxon>Bacillaceae</taxon>
        <taxon>Gottfriedia</taxon>
    </lineage>
</organism>
<proteinExistence type="inferred from homology"/>
<dbReference type="AlphaFoldDB" id="A0A8J3EXX7"/>
<dbReference type="RefSeq" id="WP_087998120.1">
    <property type="nucleotide sequence ID" value="NZ_BMHB01000001.1"/>
</dbReference>
<comment type="subcellular location">
    <subcellularLocation>
        <location evidence="1 7">Cell membrane</location>
        <topology evidence="1 7">Multi-pass membrane protein</topology>
    </subcellularLocation>
</comment>
<feature type="transmembrane region" description="Helical" evidence="7">
    <location>
        <begin position="164"/>
        <end position="185"/>
    </location>
</feature>
<feature type="transmembrane region" description="Helical" evidence="7">
    <location>
        <begin position="82"/>
        <end position="108"/>
    </location>
</feature>
<evidence type="ECO:0000256" key="1">
    <source>
        <dbReference type="ARBA" id="ARBA00004651"/>
    </source>
</evidence>
<dbReference type="GO" id="GO:0055085">
    <property type="term" value="P:transmembrane transport"/>
    <property type="evidence" value="ECO:0007669"/>
    <property type="project" value="InterPro"/>
</dbReference>
<dbReference type="GO" id="GO:0005886">
    <property type="term" value="C:plasma membrane"/>
    <property type="evidence" value="ECO:0007669"/>
    <property type="project" value="UniProtKB-SubCell"/>
</dbReference>
<evidence type="ECO:0000256" key="6">
    <source>
        <dbReference type="ARBA" id="ARBA00023136"/>
    </source>
</evidence>
<evidence type="ECO:0000256" key="7">
    <source>
        <dbReference type="RuleBase" id="RU363032"/>
    </source>
</evidence>
<evidence type="ECO:0000256" key="5">
    <source>
        <dbReference type="ARBA" id="ARBA00022989"/>
    </source>
</evidence>
<comment type="caution">
    <text evidence="9">The sequence shown here is derived from an EMBL/GenBank/DDBJ whole genome shotgun (WGS) entry which is preliminary data.</text>
</comment>
<feature type="transmembrane region" description="Helical" evidence="7">
    <location>
        <begin position="228"/>
        <end position="250"/>
    </location>
</feature>
<gene>
    <name evidence="9" type="ORF">GCM10007380_17270</name>
</gene>
<dbReference type="PROSITE" id="PS50928">
    <property type="entry name" value="ABC_TM1"/>
    <property type="match status" value="1"/>
</dbReference>
<evidence type="ECO:0000259" key="8">
    <source>
        <dbReference type="PROSITE" id="PS50928"/>
    </source>
</evidence>
<keyword evidence="4 7" id="KW-0812">Transmembrane</keyword>
<feature type="transmembrane region" description="Helical" evidence="7">
    <location>
        <begin position="12"/>
        <end position="34"/>
    </location>
</feature>
<name>A0A8J3EXX7_9BACI</name>
<keyword evidence="10" id="KW-1185">Reference proteome</keyword>
<dbReference type="OrthoDB" id="2958608at2"/>
<keyword evidence="6 7" id="KW-0472">Membrane</keyword>
<dbReference type="Gene3D" id="1.10.3720.10">
    <property type="entry name" value="MetI-like"/>
    <property type="match status" value="1"/>
</dbReference>
<dbReference type="InterPro" id="IPR000515">
    <property type="entry name" value="MetI-like"/>
</dbReference>
<keyword evidence="3" id="KW-1003">Cell membrane</keyword>
<protein>
    <recommendedName>
        <fullName evidence="8">ABC transmembrane type-1 domain-containing protein</fullName>
    </recommendedName>
</protein>
<comment type="similarity">
    <text evidence="7">Belongs to the binding-protein-dependent transport system permease family.</text>
</comment>
<accession>A0A8J3EXX7</accession>
<keyword evidence="2 7" id="KW-0813">Transport</keyword>
<sequence>MIQTSKLITKHIIQFLLTIVGIGFITALSFSLFLPKGERLSELWNQLQIFFWSFFYFKDLEVIMNVQELIYVPFYTVLKEPYVYSLTILFAAFICSIIAALLLSYITYMAPKVVKKIIHSLLFFLQSVPDVVMIAGLQIVLFWIFNKTGVMIIDPIAGLESNVYILPIFVVSIIPTIQLFQMIYLSINEEEIREYVEYARAKGLSKSWVLVRHILRNVTITLLTNTKLIFWVIISNLFIVEFLLNMKGYFSFLFKNTSSPEIFFMSLVLLFIPFFILDLIFKYIVNRLRGVSEFI</sequence>
<reference evidence="10" key="1">
    <citation type="journal article" date="2019" name="Int. J. Syst. Evol. Microbiol.">
        <title>The Global Catalogue of Microorganisms (GCM) 10K type strain sequencing project: providing services to taxonomists for standard genome sequencing and annotation.</title>
        <authorList>
            <consortium name="The Broad Institute Genomics Platform"/>
            <consortium name="The Broad Institute Genome Sequencing Center for Infectious Disease"/>
            <person name="Wu L."/>
            <person name="Ma J."/>
        </authorList>
    </citation>
    <scope>NUCLEOTIDE SEQUENCE [LARGE SCALE GENOMIC DNA]</scope>
    <source>
        <strain evidence="10">CGMCC 1.14993</strain>
    </source>
</reference>
<dbReference type="CDD" id="cd06261">
    <property type="entry name" value="TM_PBP2"/>
    <property type="match status" value="1"/>
</dbReference>
<dbReference type="PANTHER" id="PTHR30465">
    <property type="entry name" value="INNER MEMBRANE ABC TRANSPORTER"/>
    <property type="match status" value="1"/>
</dbReference>
<evidence type="ECO:0000313" key="9">
    <source>
        <dbReference type="EMBL" id="GGI13309.1"/>
    </source>
</evidence>
<dbReference type="Pfam" id="PF00528">
    <property type="entry name" value="BPD_transp_1"/>
    <property type="match status" value="1"/>
</dbReference>
<dbReference type="EMBL" id="BMHB01000001">
    <property type="protein sequence ID" value="GGI13309.1"/>
    <property type="molecule type" value="Genomic_DNA"/>
</dbReference>
<evidence type="ECO:0000256" key="2">
    <source>
        <dbReference type="ARBA" id="ARBA00022448"/>
    </source>
</evidence>
<dbReference type="SUPFAM" id="SSF161098">
    <property type="entry name" value="MetI-like"/>
    <property type="match status" value="1"/>
</dbReference>
<feature type="domain" description="ABC transmembrane type-1" evidence="8">
    <location>
        <begin position="82"/>
        <end position="281"/>
    </location>
</feature>
<dbReference type="PANTHER" id="PTHR30465:SF44">
    <property type="entry name" value="ABC-TYPE DIPEPTIDE_OLIGOPEPTIDE TRANSPORT SYSTEM, PERMEASE COMPONENT"/>
    <property type="match status" value="1"/>
</dbReference>